<comment type="caution">
    <text evidence="1">The sequence shown here is derived from an EMBL/GenBank/DDBJ whole genome shotgun (WGS) entry which is preliminary data.</text>
</comment>
<accession>A0A9W9WSB8</accession>
<reference evidence="1" key="2">
    <citation type="journal article" date="2023" name="IMA Fungus">
        <title>Comparative genomic study of the Penicillium genus elucidates a diverse pangenome and 15 lateral gene transfer events.</title>
        <authorList>
            <person name="Petersen C."/>
            <person name="Sorensen T."/>
            <person name="Nielsen M.R."/>
            <person name="Sondergaard T.E."/>
            <person name="Sorensen J.L."/>
            <person name="Fitzpatrick D.A."/>
            <person name="Frisvad J.C."/>
            <person name="Nielsen K.L."/>
        </authorList>
    </citation>
    <scope>NUCLEOTIDE SEQUENCE</scope>
    <source>
        <strain evidence="1">IBT 17660</strain>
    </source>
</reference>
<proteinExistence type="predicted"/>
<dbReference type="OrthoDB" id="4326398at2759"/>
<dbReference type="EMBL" id="JAPWDO010000004">
    <property type="protein sequence ID" value="KAJ5472744.1"/>
    <property type="molecule type" value="Genomic_DNA"/>
</dbReference>
<dbReference type="AlphaFoldDB" id="A0A9W9WSB8"/>
<name>A0A9W9WSB8_9EURO</name>
<dbReference type="Proteomes" id="UP001147760">
    <property type="component" value="Unassembled WGS sequence"/>
</dbReference>
<organism evidence="1 2">
    <name type="scientific">Penicillium desertorum</name>
    <dbReference type="NCBI Taxonomy" id="1303715"/>
    <lineage>
        <taxon>Eukaryota</taxon>
        <taxon>Fungi</taxon>
        <taxon>Dikarya</taxon>
        <taxon>Ascomycota</taxon>
        <taxon>Pezizomycotina</taxon>
        <taxon>Eurotiomycetes</taxon>
        <taxon>Eurotiomycetidae</taxon>
        <taxon>Eurotiales</taxon>
        <taxon>Aspergillaceae</taxon>
        <taxon>Penicillium</taxon>
    </lineage>
</organism>
<evidence type="ECO:0000313" key="2">
    <source>
        <dbReference type="Proteomes" id="UP001147760"/>
    </source>
</evidence>
<keyword evidence="2" id="KW-1185">Reference proteome</keyword>
<gene>
    <name evidence="1" type="ORF">N7530_006745</name>
</gene>
<reference evidence="1" key="1">
    <citation type="submission" date="2022-12" db="EMBL/GenBank/DDBJ databases">
        <authorList>
            <person name="Petersen C."/>
        </authorList>
    </citation>
    <scope>NUCLEOTIDE SEQUENCE</scope>
    <source>
        <strain evidence="1">IBT 17660</strain>
    </source>
</reference>
<evidence type="ECO:0000313" key="1">
    <source>
        <dbReference type="EMBL" id="KAJ5472744.1"/>
    </source>
</evidence>
<protein>
    <submittedName>
        <fullName evidence="1">Uncharacterized protein</fullName>
    </submittedName>
</protein>
<sequence length="119" mass="13792">MAEVVIPWSGWFTSAAKPYLKLGQIGAPSSRPKIQSQPKKTTFGCREEYTLRVGFSLIFEHEYATQKSVDAETKECKDIQTRMKTFTLPSNSGFYFAYIKVPENFEIKEDEFRYQAMLR</sequence>